<organism evidence="2 3">
    <name type="scientific">Portunus trituberculatus</name>
    <name type="common">Swimming crab</name>
    <name type="synonym">Neptunus trituberculatus</name>
    <dbReference type="NCBI Taxonomy" id="210409"/>
    <lineage>
        <taxon>Eukaryota</taxon>
        <taxon>Metazoa</taxon>
        <taxon>Ecdysozoa</taxon>
        <taxon>Arthropoda</taxon>
        <taxon>Crustacea</taxon>
        <taxon>Multicrustacea</taxon>
        <taxon>Malacostraca</taxon>
        <taxon>Eumalacostraca</taxon>
        <taxon>Eucarida</taxon>
        <taxon>Decapoda</taxon>
        <taxon>Pleocyemata</taxon>
        <taxon>Brachyura</taxon>
        <taxon>Eubrachyura</taxon>
        <taxon>Portunoidea</taxon>
        <taxon>Portunidae</taxon>
        <taxon>Portuninae</taxon>
        <taxon>Portunus</taxon>
    </lineage>
</organism>
<dbReference type="Proteomes" id="UP000324222">
    <property type="component" value="Unassembled WGS sequence"/>
</dbReference>
<name>A0A5B7K468_PORTR</name>
<evidence type="ECO:0000256" key="1">
    <source>
        <dbReference type="SAM" id="MobiDB-lite"/>
    </source>
</evidence>
<gene>
    <name evidence="2" type="ORF">E2C01_095425</name>
</gene>
<comment type="caution">
    <text evidence="2">The sequence shown here is derived from an EMBL/GenBank/DDBJ whole genome shotgun (WGS) entry which is preliminary data.</text>
</comment>
<sequence>MPSLSQRPDTPPAHLPPPSPFNGTPHPQNSSLQASKDAEVSRKTQTVFFFACESLSVPPTPAADKGRHEELLTGLKIPEGPLDSLQELRATTTTTTTTTASNTAITTINTIKTQH</sequence>
<keyword evidence="3" id="KW-1185">Reference proteome</keyword>
<protein>
    <submittedName>
        <fullName evidence="2">Uncharacterized protein</fullName>
    </submittedName>
</protein>
<evidence type="ECO:0000313" key="2">
    <source>
        <dbReference type="EMBL" id="MPC99978.1"/>
    </source>
</evidence>
<reference evidence="2 3" key="1">
    <citation type="submission" date="2019-05" db="EMBL/GenBank/DDBJ databases">
        <title>Another draft genome of Portunus trituberculatus and its Hox gene families provides insights of decapod evolution.</title>
        <authorList>
            <person name="Jeong J.-H."/>
            <person name="Song I."/>
            <person name="Kim S."/>
            <person name="Choi T."/>
            <person name="Kim D."/>
            <person name="Ryu S."/>
            <person name="Kim W."/>
        </authorList>
    </citation>
    <scope>NUCLEOTIDE SEQUENCE [LARGE SCALE GENOMIC DNA]</scope>
    <source>
        <tissue evidence="2">Muscle</tissue>
    </source>
</reference>
<feature type="compositionally biased region" description="Pro residues" evidence="1">
    <location>
        <begin position="9"/>
        <end position="20"/>
    </location>
</feature>
<dbReference type="EMBL" id="VSRR010120796">
    <property type="protein sequence ID" value="MPC99978.1"/>
    <property type="molecule type" value="Genomic_DNA"/>
</dbReference>
<proteinExistence type="predicted"/>
<feature type="compositionally biased region" description="Polar residues" evidence="1">
    <location>
        <begin position="21"/>
        <end position="34"/>
    </location>
</feature>
<evidence type="ECO:0000313" key="3">
    <source>
        <dbReference type="Proteomes" id="UP000324222"/>
    </source>
</evidence>
<feature type="region of interest" description="Disordered" evidence="1">
    <location>
        <begin position="1"/>
        <end position="40"/>
    </location>
</feature>
<dbReference type="AlphaFoldDB" id="A0A5B7K468"/>
<accession>A0A5B7K468</accession>